<sequence length="482" mass="53246">MPFQLERLKCPYFRSCNAGEKSVLPMGCNSHRDGLKRIQNEGEIALNQAEVNRIEKSTVSKTMKRILPFILLLYVIAYLDRVNLGYAALEMNADLALTAEVFGLLSGIFFIGYFFFEVPSNMIMSKVGAKLWIMRIMVTWGIVIILTGFAQSAAHLYILRFLLGVAEAGFFPGIILYLTYWFRSSERGRATAVLLLALPIGGIIGAPLSTWIIDNIAWAGMEGWRWMFILEGIPAVVLGIVVLFYLTNRPADAKWLTDEEKDWLEGELAAEQKVSSSINKVSKLEMIKDLRVWKLSLFYFAGYSAVYGLSFWLPTIIKSLSVSTTTNMEIGWLAMIPSLVGIPAILFFGWNADRTGAHKAHLMFGFLIAIAGFIGCGLSSSVLPVVFMLTITSFGLYGFTGCFFAYMTFFFTKSTAPVGIALVNSFAALGGFVGPMILGMVTLQQGMFILSGMLVVGAITLLSLKLEKNIAKREVIKAKALV</sequence>
<dbReference type="STRING" id="550447.SAMN05428946_0979"/>
<evidence type="ECO:0000256" key="2">
    <source>
        <dbReference type="ARBA" id="ARBA00022448"/>
    </source>
</evidence>
<feature type="transmembrane region" description="Helical" evidence="6">
    <location>
        <begin position="157"/>
        <end position="180"/>
    </location>
</feature>
<dbReference type="InterPro" id="IPR020846">
    <property type="entry name" value="MFS_dom"/>
</dbReference>
<feature type="transmembrane region" description="Helical" evidence="6">
    <location>
        <begin position="192"/>
        <end position="213"/>
    </location>
</feature>
<feature type="transmembrane region" description="Helical" evidence="6">
    <location>
        <begin position="225"/>
        <end position="246"/>
    </location>
</feature>
<dbReference type="PROSITE" id="PS50850">
    <property type="entry name" value="MFS"/>
    <property type="match status" value="1"/>
</dbReference>
<dbReference type="FunFam" id="1.20.1250.20:FF:000018">
    <property type="entry name" value="MFS transporter permease"/>
    <property type="match status" value="1"/>
</dbReference>
<dbReference type="InterPro" id="IPR011701">
    <property type="entry name" value="MFS"/>
</dbReference>
<dbReference type="Gene3D" id="1.20.1250.20">
    <property type="entry name" value="MFS general substrate transporter like domains"/>
    <property type="match status" value="2"/>
</dbReference>
<gene>
    <name evidence="8" type="ORF">SAMN05428946_0979</name>
</gene>
<evidence type="ECO:0000256" key="6">
    <source>
        <dbReference type="SAM" id="Phobius"/>
    </source>
</evidence>
<dbReference type="Pfam" id="PF07690">
    <property type="entry name" value="MFS_1"/>
    <property type="match status" value="1"/>
</dbReference>
<dbReference type="AlphaFoldDB" id="A0A1U7PLA8"/>
<feature type="transmembrane region" description="Helical" evidence="6">
    <location>
        <begin position="447"/>
        <end position="464"/>
    </location>
</feature>
<dbReference type="CDD" id="cd17319">
    <property type="entry name" value="MFS_ExuT_GudP_like"/>
    <property type="match status" value="1"/>
</dbReference>
<name>A0A1U7PLA8_9BACI</name>
<comment type="subcellular location">
    <subcellularLocation>
        <location evidence="1">Cell membrane</location>
        <topology evidence="1">Multi-pass membrane protein</topology>
    </subcellularLocation>
</comment>
<protein>
    <submittedName>
        <fullName evidence="8">MFS transporter, ACS family, tartrate transporter</fullName>
    </submittedName>
</protein>
<feature type="transmembrane region" description="Helical" evidence="6">
    <location>
        <begin position="132"/>
        <end position="151"/>
    </location>
</feature>
<reference evidence="9" key="1">
    <citation type="submission" date="2017-01" db="EMBL/GenBank/DDBJ databases">
        <authorList>
            <person name="Varghese N."/>
            <person name="Submissions S."/>
        </authorList>
    </citation>
    <scope>NUCLEOTIDE SEQUENCE [LARGE SCALE GENOMIC DNA]</scope>
    <source>
        <strain evidence="9">MNA4</strain>
    </source>
</reference>
<dbReference type="InterPro" id="IPR036259">
    <property type="entry name" value="MFS_trans_sf"/>
</dbReference>
<feature type="transmembrane region" description="Helical" evidence="6">
    <location>
        <begin position="95"/>
        <end position="116"/>
    </location>
</feature>
<feature type="transmembrane region" description="Helical" evidence="6">
    <location>
        <begin position="386"/>
        <end position="406"/>
    </location>
</feature>
<evidence type="ECO:0000256" key="4">
    <source>
        <dbReference type="ARBA" id="ARBA00022989"/>
    </source>
</evidence>
<feature type="domain" description="Major facilitator superfamily (MFS) profile" evidence="7">
    <location>
        <begin position="66"/>
        <end position="469"/>
    </location>
</feature>
<feature type="transmembrane region" description="Helical" evidence="6">
    <location>
        <begin position="362"/>
        <end position="380"/>
    </location>
</feature>
<dbReference type="GO" id="GO:0005886">
    <property type="term" value="C:plasma membrane"/>
    <property type="evidence" value="ECO:0007669"/>
    <property type="project" value="UniProtKB-SubCell"/>
</dbReference>
<dbReference type="PANTHER" id="PTHR43791">
    <property type="entry name" value="PERMEASE-RELATED"/>
    <property type="match status" value="1"/>
</dbReference>
<keyword evidence="3 6" id="KW-0812">Transmembrane</keyword>
<keyword evidence="9" id="KW-1185">Reference proteome</keyword>
<evidence type="ECO:0000256" key="3">
    <source>
        <dbReference type="ARBA" id="ARBA00022692"/>
    </source>
</evidence>
<accession>A0A1U7PLA8</accession>
<keyword evidence="5 6" id="KW-0472">Membrane</keyword>
<organism evidence="8 9">
    <name type="scientific">Edaphobacillus lindanitolerans</name>
    <dbReference type="NCBI Taxonomy" id="550447"/>
    <lineage>
        <taxon>Bacteria</taxon>
        <taxon>Bacillati</taxon>
        <taxon>Bacillota</taxon>
        <taxon>Bacilli</taxon>
        <taxon>Bacillales</taxon>
        <taxon>Bacillaceae</taxon>
        <taxon>Edaphobacillus</taxon>
    </lineage>
</organism>
<keyword evidence="2" id="KW-0813">Transport</keyword>
<evidence type="ECO:0000256" key="5">
    <source>
        <dbReference type="ARBA" id="ARBA00023136"/>
    </source>
</evidence>
<dbReference type="Proteomes" id="UP000187550">
    <property type="component" value="Unassembled WGS sequence"/>
</dbReference>
<feature type="transmembrane region" description="Helical" evidence="6">
    <location>
        <begin position="330"/>
        <end position="350"/>
    </location>
</feature>
<evidence type="ECO:0000256" key="1">
    <source>
        <dbReference type="ARBA" id="ARBA00004651"/>
    </source>
</evidence>
<keyword evidence="4 6" id="KW-1133">Transmembrane helix</keyword>
<feature type="transmembrane region" description="Helical" evidence="6">
    <location>
        <begin position="66"/>
        <end position="89"/>
    </location>
</feature>
<evidence type="ECO:0000313" key="9">
    <source>
        <dbReference type="Proteomes" id="UP000187550"/>
    </source>
</evidence>
<proteinExistence type="predicted"/>
<dbReference type="GO" id="GO:0022857">
    <property type="term" value="F:transmembrane transporter activity"/>
    <property type="evidence" value="ECO:0007669"/>
    <property type="project" value="InterPro"/>
</dbReference>
<dbReference type="EMBL" id="FTPL01000001">
    <property type="protein sequence ID" value="SIT73405.1"/>
    <property type="molecule type" value="Genomic_DNA"/>
</dbReference>
<dbReference type="PANTHER" id="PTHR43791:SF100">
    <property type="entry name" value="SUGAR TRANSPORTER"/>
    <property type="match status" value="1"/>
</dbReference>
<evidence type="ECO:0000259" key="7">
    <source>
        <dbReference type="PROSITE" id="PS50850"/>
    </source>
</evidence>
<feature type="transmembrane region" description="Helical" evidence="6">
    <location>
        <begin position="292"/>
        <end position="310"/>
    </location>
</feature>
<evidence type="ECO:0000313" key="8">
    <source>
        <dbReference type="EMBL" id="SIT73405.1"/>
    </source>
</evidence>
<dbReference type="SUPFAM" id="SSF103473">
    <property type="entry name" value="MFS general substrate transporter"/>
    <property type="match status" value="1"/>
</dbReference>
<feature type="transmembrane region" description="Helical" evidence="6">
    <location>
        <begin position="418"/>
        <end position="441"/>
    </location>
</feature>